<protein>
    <recommendedName>
        <fullName evidence="4">Ankyrin</fullName>
    </recommendedName>
</protein>
<dbReference type="Pfam" id="PF12796">
    <property type="entry name" value="Ank_2"/>
    <property type="match status" value="1"/>
</dbReference>
<dbReference type="InterPro" id="IPR036770">
    <property type="entry name" value="Ankyrin_rpt-contain_sf"/>
</dbReference>
<reference evidence="2" key="1">
    <citation type="journal article" date="2023" name="Mol. Phylogenet. Evol.">
        <title>Genome-scale phylogeny and comparative genomics of the fungal order Sordariales.</title>
        <authorList>
            <person name="Hensen N."/>
            <person name="Bonometti L."/>
            <person name="Westerberg I."/>
            <person name="Brannstrom I.O."/>
            <person name="Guillou S."/>
            <person name="Cros-Aarteil S."/>
            <person name="Calhoun S."/>
            <person name="Haridas S."/>
            <person name="Kuo A."/>
            <person name="Mondo S."/>
            <person name="Pangilinan J."/>
            <person name="Riley R."/>
            <person name="LaButti K."/>
            <person name="Andreopoulos B."/>
            <person name="Lipzen A."/>
            <person name="Chen C."/>
            <person name="Yan M."/>
            <person name="Daum C."/>
            <person name="Ng V."/>
            <person name="Clum A."/>
            <person name="Steindorff A."/>
            <person name="Ohm R.A."/>
            <person name="Martin F."/>
            <person name="Silar P."/>
            <person name="Natvig D.O."/>
            <person name="Lalanne C."/>
            <person name="Gautier V."/>
            <person name="Ament-Velasquez S.L."/>
            <person name="Kruys A."/>
            <person name="Hutchinson M.I."/>
            <person name="Powell A.J."/>
            <person name="Barry K."/>
            <person name="Miller A.N."/>
            <person name="Grigoriev I.V."/>
            <person name="Debuchy R."/>
            <person name="Gladieux P."/>
            <person name="Hiltunen Thoren M."/>
            <person name="Johannesson H."/>
        </authorList>
    </citation>
    <scope>NUCLEOTIDE SEQUENCE</scope>
    <source>
        <strain evidence="2">CBS 315.58</strain>
    </source>
</reference>
<dbReference type="Proteomes" id="UP001303160">
    <property type="component" value="Unassembled WGS sequence"/>
</dbReference>
<dbReference type="PROSITE" id="PS50088">
    <property type="entry name" value="ANK_REPEAT"/>
    <property type="match status" value="1"/>
</dbReference>
<keyword evidence="3" id="KW-1185">Reference proteome</keyword>
<name>A0AAN7APC4_9PEZI</name>
<feature type="repeat" description="ANK" evidence="1">
    <location>
        <begin position="305"/>
        <end position="340"/>
    </location>
</feature>
<evidence type="ECO:0008006" key="4">
    <source>
        <dbReference type="Google" id="ProtNLM"/>
    </source>
</evidence>
<gene>
    <name evidence="2" type="ORF">QBC40DRAFT_40374</name>
</gene>
<dbReference type="AlphaFoldDB" id="A0AAN7APC4"/>
<keyword evidence="1" id="KW-0040">ANK repeat</keyword>
<evidence type="ECO:0000313" key="3">
    <source>
        <dbReference type="Proteomes" id="UP001303160"/>
    </source>
</evidence>
<dbReference type="EMBL" id="MU864089">
    <property type="protein sequence ID" value="KAK4194154.1"/>
    <property type="molecule type" value="Genomic_DNA"/>
</dbReference>
<evidence type="ECO:0000313" key="2">
    <source>
        <dbReference type="EMBL" id="KAK4194154.1"/>
    </source>
</evidence>
<accession>A0AAN7APC4</accession>
<organism evidence="2 3">
    <name type="scientific">Triangularia verruculosa</name>
    <dbReference type="NCBI Taxonomy" id="2587418"/>
    <lineage>
        <taxon>Eukaryota</taxon>
        <taxon>Fungi</taxon>
        <taxon>Dikarya</taxon>
        <taxon>Ascomycota</taxon>
        <taxon>Pezizomycotina</taxon>
        <taxon>Sordariomycetes</taxon>
        <taxon>Sordariomycetidae</taxon>
        <taxon>Sordariales</taxon>
        <taxon>Podosporaceae</taxon>
        <taxon>Triangularia</taxon>
    </lineage>
</organism>
<dbReference type="InterPro" id="IPR002110">
    <property type="entry name" value="Ankyrin_rpt"/>
</dbReference>
<dbReference type="SUPFAM" id="SSF48403">
    <property type="entry name" value="Ankyrin repeat"/>
    <property type="match status" value="1"/>
</dbReference>
<reference evidence="2" key="2">
    <citation type="submission" date="2023-05" db="EMBL/GenBank/DDBJ databases">
        <authorList>
            <consortium name="Lawrence Berkeley National Laboratory"/>
            <person name="Steindorff A."/>
            <person name="Hensen N."/>
            <person name="Bonometti L."/>
            <person name="Westerberg I."/>
            <person name="Brannstrom I.O."/>
            <person name="Guillou S."/>
            <person name="Cros-Aarteil S."/>
            <person name="Calhoun S."/>
            <person name="Haridas S."/>
            <person name="Kuo A."/>
            <person name="Mondo S."/>
            <person name="Pangilinan J."/>
            <person name="Riley R."/>
            <person name="Labutti K."/>
            <person name="Andreopoulos B."/>
            <person name="Lipzen A."/>
            <person name="Chen C."/>
            <person name="Yanf M."/>
            <person name="Daum C."/>
            <person name="Ng V."/>
            <person name="Clum A."/>
            <person name="Ohm R."/>
            <person name="Martin F."/>
            <person name="Silar P."/>
            <person name="Natvig D."/>
            <person name="Lalanne C."/>
            <person name="Gautier V."/>
            <person name="Ament-Velasquez S.L."/>
            <person name="Kruys A."/>
            <person name="Hutchinson M.I."/>
            <person name="Powell A.J."/>
            <person name="Barry K."/>
            <person name="Miller A.N."/>
            <person name="Grigoriev I.V."/>
            <person name="Debuchy R."/>
            <person name="Gladieux P."/>
            <person name="Thoren M.H."/>
            <person name="Johannesson H."/>
        </authorList>
    </citation>
    <scope>NUCLEOTIDE SEQUENCE</scope>
    <source>
        <strain evidence="2">CBS 315.58</strain>
    </source>
</reference>
<sequence>MSLGRQGISGRCSPGRPEGKIVNKIVDVFAKVSVQDAVASESNLRGHISLGVATSLMNFTHLELLLGYFNIVETTDIRDIVGVKFESLWLAIYRRHHKALRLITYASDFTAEIPPDCVFPDEGSYVLDLLLSDRRDLDRAILPIQLSNYGKPHPLTILIYAAEIRALEFLLARGASLETIMSLASKRSWLAHTTEIFTVMPPSELSWSVICERLKTEAAIHVNGTRPSNLSPFPTEVLQACVRHGHAELVKLGLMRGTDSYGAISPDEALATASRYGHPRVVKVLLEHWSYGPDFHGVCASRKVPPTSGLHEAIVEYNGQNEEVVKLLLEAGADPAVTNSIGQSSLDLAYSHQVGTSSSWPSDSMQSLEAIIKMLEDADVSRKPRGPNDAAATCIRSLDVV</sequence>
<evidence type="ECO:0000256" key="1">
    <source>
        <dbReference type="PROSITE-ProRule" id="PRU00023"/>
    </source>
</evidence>
<proteinExistence type="predicted"/>
<dbReference type="Gene3D" id="1.25.40.20">
    <property type="entry name" value="Ankyrin repeat-containing domain"/>
    <property type="match status" value="1"/>
</dbReference>
<comment type="caution">
    <text evidence="2">The sequence shown here is derived from an EMBL/GenBank/DDBJ whole genome shotgun (WGS) entry which is preliminary data.</text>
</comment>